<proteinExistence type="predicted"/>
<feature type="domain" description="Secretion system C-terminal sorting" evidence="2">
    <location>
        <begin position="221"/>
        <end position="291"/>
    </location>
</feature>
<keyword evidence="4" id="KW-1185">Reference proteome</keyword>
<accession>A0ABW0EB87</accession>
<comment type="caution">
    <text evidence="3">The sequence shown here is derived from an EMBL/GenBank/DDBJ whole genome shotgun (WGS) entry which is preliminary data.</text>
</comment>
<dbReference type="RefSeq" id="WP_378017236.1">
    <property type="nucleotide sequence ID" value="NZ_JBHSKT010000005.1"/>
</dbReference>
<feature type="chain" id="PRO_5045062995" evidence="1">
    <location>
        <begin position="20"/>
        <end position="294"/>
    </location>
</feature>
<reference evidence="4" key="1">
    <citation type="journal article" date="2019" name="Int. J. Syst. Evol. Microbiol.">
        <title>The Global Catalogue of Microorganisms (GCM) 10K type strain sequencing project: providing services to taxonomists for standard genome sequencing and annotation.</title>
        <authorList>
            <consortium name="The Broad Institute Genomics Platform"/>
            <consortium name="The Broad Institute Genome Sequencing Center for Infectious Disease"/>
            <person name="Wu L."/>
            <person name="Ma J."/>
        </authorList>
    </citation>
    <scope>NUCLEOTIDE SEQUENCE [LARGE SCALE GENOMIC DNA]</scope>
    <source>
        <strain evidence="4">KACC 12602</strain>
    </source>
</reference>
<dbReference type="Proteomes" id="UP001596161">
    <property type="component" value="Unassembled WGS sequence"/>
</dbReference>
<evidence type="ECO:0000259" key="2">
    <source>
        <dbReference type="Pfam" id="PF18962"/>
    </source>
</evidence>
<dbReference type="InterPro" id="IPR026444">
    <property type="entry name" value="Secre_tail"/>
</dbReference>
<gene>
    <name evidence="3" type="ORF">ACFPIB_09610</name>
</gene>
<keyword evidence="1" id="KW-0732">Signal</keyword>
<evidence type="ECO:0000313" key="3">
    <source>
        <dbReference type="EMBL" id="MFC5270866.1"/>
    </source>
</evidence>
<sequence>MKRLFIIVLLVFLHFTVQAQHYQSIFGKQTTSWEIASNNLWGWTQSTIMVQKDTIVNGLLYKKVLSNNWTYKGGLLREDTITGKVWFKSIFPRNPMFPDTTEFLAFDYSLAVGDAFDISGAGYGLNVSFQDSFNVVKRVYYQNDQKHIEFKGPLIEPFTMIEGIGGTYGVIWKQYNGALTNQYLLCSYKDGVKTSYDNKAFQGNCSVTGISEDVPDGRISIYPNPAQNQLCFKLASKTKVQTCQIMNALGKVVAEPEIQINNSIDIGALSAGLYVLQLQVNNGKVFRQKFVKQH</sequence>
<evidence type="ECO:0000313" key="4">
    <source>
        <dbReference type="Proteomes" id="UP001596161"/>
    </source>
</evidence>
<evidence type="ECO:0000256" key="1">
    <source>
        <dbReference type="SAM" id="SignalP"/>
    </source>
</evidence>
<feature type="signal peptide" evidence="1">
    <location>
        <begin position="1"/>
        <end position="19"/>
    </location>
</feature>
<dbReference type="NCBIfam" id="TIGR04183">
    <property type="entry name" value="Por_Secre_tail"/>
    <property type="match status" value="1"/>
</dbReference>
<organism evidence="3 4">
    <name type="scientific">Adhaeribacter terreus</name>
    <dbReference type="NCBI Taxonomy" id="529703"/>
    <lineage>
        <taxon>Bacteria</taxon>
        <taxon>Pseudomonadati</taxon>
        <taxon>Bacteroidota</taxon>
        <taxon>Cytophagia</taxon>
        <taxon>Cytophagales</taxon>
        <taxon>Hymenobacteraceae</taxon>
        <taxon>Adhaeribacter</taxon>
    </lineage>
</organism>
<name>A0ABW0EB87_9BACT</name>
<protein>
    <submittedName>
        <fullName evidence="3">T9SS type A sorting domain-containing protein</fullName>
    </submittedName>
</protein>
<dbReference type="Pfam" id="PF18962">
    <property type="entry name" value="Por_Secre_tail"/>
    <property type="match status" value="1"/>
</dbReference>
<dbReference type="EMBL" id="JBHSKT010000005">
    <property type="protein sequence ID" value="MFC5270866.1"/>
    <property type="molecule type" value="Genomic_DNA"/>
</dbReference>